<accession>A0A4R5Q743</accession>
<dbReference type="OrthoDB" id="8448536at2"/>
<evidence type="ECO:0000313" key="3">
    <source>
        <dbReference type="Proteomes" id="UP000295096"/>
    </source>
</evidence>
<dbReference type="RefSeq" id="WP_133292476.1">
    <property type="nucleotide sequence ID" value="NZ_SMSJ01000101.1"/>
</dbReference>
<comment type="caution">
    <text evidence="2">The sequence shown here is derived from an EMBL/GenBank/DDBJ whole genome shotgun (WGS) entry which is preliminary data.</text>
</comment>
<name>A0A4R5Q743_9PROT</name>
<keyword evidence="3" id="KW-1185">Reference proteome</keyword>
<dbReference type="EMBL" id="SMSJ01000101">
    <property type="protein sequence ID" value="TDH58690.1"/>
    <property type="molecule type" value="Genomic_DNA"/>
</dbReference>
<evidence type="ECO:0000256" key="1">
    <source>
        <dbReference type="SAM" id="MobiDB-lite"/>
    </source>
</evidence>
<dbReference type="Proteomes" id="UP000295096">
    <property type="component" value="Unassembled WGS sequence"/>
</dbReference>
<feature type="region of interest" description="Disordered" evidence="1">
    <location>
        <begin position="288"/>
        <end position="324"/>
    </location>
</feature>
<reference evidence="2 3" key="1">
    <citation type="journal article" date="2016" name="J. Microbiol.">
        <title>Dankookia rubra gen. nov., sp. nov., an alphaproteobacterium isolated from sediment of a shallow stream.</title>
        <authorList>
            <person name="Kim W.H."/>
            <person name="Kim D.H."/>
            <person name="Kang K."/>
            <person name="Ahn T.Y."/>
        </authorList>
    </citation>
    <scope>NUCLEOTIDE SEQUENCE [LARGE SCALE GENOMIC DNA]</scope>
    <source>
        <strain evidence="2 3">JCM30602</strain>
    </source>
</reference>
<feature type="compositionally biased region" description="Pro residues" evidence="1">
    <location>
        <begin position="305"/>
        <end position="324"/>
    </location>
</feature>
<gene>
    <name evidence="2" type="ORF">E2C06_31190</name>
</gene>
<proteinExistence type="predicted"/>
<protein>
    <submittedName>
        <fullName evidence="2">Uncharacterized protein</fullName>
    </submittedName>
</protein>
<organism evidence="2 3">
    <name type="scientific">Dankookia rubra</name>
    <dbReference type="NCBI Taxonomy" id="1442381"/>
    <lineage>
        <taxon>Bacteria</taxon>
        <taxon>Pseudomonadati</taxon>
        <taxon>Pseudomonadota</taxon>
        <taxon>Alphaproteobacteria</taxon>
        <taxon>Acetobacterales</taxon>
        <taxon>Roseomonadaceae</taxon>
        <taxon>Dankookia</taxon>
    </lineage>
</organism>
<sequence length="324" mass="33824">MSLALLALLAACGDLPQPYRGRPGGQAAVLAIPLAIRLAVPPPEQALLGNAQAKEFAAALVTALQSEDVPVIASATPLPLDWLVEITAERQGQGRREAVRPRFRLLDADRKPQATTEGKPVPLEDWANADRTLFDQVARENGPKLTQLLLQVEAARKSTDPASLTAGPPRMYMVGVQGAPGDGNTSLAARMKEQLGGQGFVVQDSAEGAAYGLQADVAVVPGATGAVQRVEIIWIVSRRDGEELGRVVQMNEVPTGRLNRLWGDIAYVAANEAADGVKTVVANALQVPATTPDGPKPTGPAVGAVPPPPPAATPTPPPVLPPLR</sequence>
<evidence type="ECO:0000313" key="2">
    <source>
        <dbReference type="EMBL" id="TDH58690.1"/>
    </source>
</evidence>
<dbReference type="AlphaFoldDB" id="A0A4R5Q743"/>